<feature type="compositionally biased region" description="Low complexity" evidence="1">
    <location>
        <begin position="31"/>
        <end position="42"/>
    </location>
</feature>
<accession>A0A5E4BCN5</accession>
<feature type="compositionally biased region" description="Gly residues" evidence="1">
    <location>
        <begin position="89"/>
        <end position="101"/>
    </location>
</feature>
<reference evidence="3" key="1">
    <citation type="submission" date="2019-04" db="EMBL/GenBank/DDBJ databases">
        <authorList>
            <person name="Alioto T."/>
            <person name="Alioto T."/>
        </authorList>
    </citation>
    <scope>NUCLEOTIDE SEQUENCE [LARGE SCALE GENOMIC DNA]</scope>
</reference>
<protein>
    <submittedName>
        <fullName evidence="3">Uncharacterized protein</fullName>
    </submittedName>
</protein>
<gene>
    <name evidence="3" type="ORF">MONAX_5E035813</name>
</gene>
<feature type="region of interest" description="Disordered" evidence="1">
    <location>
        <begin position="89"/>
        <end position="116"/>
    </location>
</feature>
<keyword evidence="2" id="KW-0732">Signal</keyword>
<organism evidence="3 4">
    <name type="scientific">Marmota monax</name>
    <name type="common">Woodchuck</name>
    <dbReference type="NCBI Taxonomy" id="9995"/>
    <lineage>
        <taxon>Eukaryota</taxon>
        <taxon>Metazoa</taxon>
        <taxon>Chordata</taxon>
        <taxon>Craniata</taxon>
        <taxon>Vertebrata</taxon>
        <taxon>Euteleostomi</taxon>
        <taxon>Mammalia</taxon>
        <taxon>Eutheria</taxon>
        <taxon>Euarchontoglires</taxon>
        <taxon>Glires</taxon>
        <taxon>Rodentia</taxon>
        <taxon>Sciuromorpha</taxon>
        <taxon>Sciuridae</taxon>
        <taxon>Xerinae</taxon>
        <taxon>Marmotini</taxon>
        <taxon>Marmota</taxon>
    </lineage>
</organism>
<keyword evidence="4" id="KW-1185">Reference proteome</keyword>
<evidence type="ECO:0000313" key="4">
    <source>
        <dbReference type="Proteomes" id="UP000335636"/>
    </source>
</evidence>
<feature type="chain" id="PRO_5022748808" evidence="2">
    <location>
        <begin position="21"/>
        <end position="175"/>
    </location>
</feature>
<evidence type="ECO:0000256" key="1">
    <source>
        <dbReference type="SAM" id="MobiDB-lite"/>
    </source>
</evidence>
<feature type="signal peptide" evidence="2">
    <location>
        <begin position="1"/>
        <end position="20"/>
    </location>
</feature>
<evidence type="ECO:0000256" key="2">
    <source>
        <dbReference type="SAM" id="SignalP"/>
    </source>
</evidence>
<sequence>MPAPGALILLAAVSASGCLASPAHPGESVRPSACPAAPTPTAASLPARGLSAGLRPHHLCASLQPNWAWNCRADGVSVNRAWGRQAGGWGAGKDGGSGRIGAEGTNTISKADTTPEAVSGFGEDPGLAEFPSRGFGLGLEDKSVLQASLKETGLSPLDRGGGCSEWGKNLPPACS</sequence>
<comment type="caution">
    <text evidence="3">The sequence shown here is derived from an EMBL/GenBank/DDBJ whole genome shotgun (WGS) entry which is preliminary data.</text>
</comment>
<feature type="region of interest" description="Disordered" evidence="1">
    <location>
        <begin position="21"/>
        <end position="42"/>
    </location>
</feature>
<dbReference type="AlphaFoldDB" id="A0A5E4BCN5"/>
<dbReference type="EMBL" id="CABDUW010000355">
    <property type="protein sequence ID" value="VTJ66671.1"/>
    <property type="molecule type" value="Genomic_DNA"/>
</dbReference>
<name>A0A5E4BCN5_MARMO</name>
<evidence type="ECO:0000313" key="3">
    <source>
        <dbReference type="EMBL" id="VTJ66671.1"/>
    </source>
</evidence>
<proteinExistence type="predicted"/>
<dbReference type="Proteomes" id="UP000335636">
    <property type="component" value="Unassembled WGS sequence"/>
</dbReference>